<accession>A0A941HZY4</accession>
<keyword evidence="1" id="KW-0472">Membrane</keyword>
<name>A0A941HZY4_9MICO</name>
<dbReference type="AlphaFoldDB" id="A0A941HZY4"/>
<keyword evidence="1" id="KW-1133">Transmembrane helix</keyword>
<gene>
    <name evidence="2" type="ORF">KC207_04975</name>
</gene>
<evidence type="ECO:0000313" key="2">
    <source>
        <dbReference type="EMBL" id="MBR7742639.1"/>
    </source>
</evidence>
<evidence type="ECO:0000313" key="3">
    <source>
        <dbReference type="Proteomes" id="UP000677016"/>
    </source>
</evidence>
<keyword evidence="1" id="KW-0812">Transmembrane</keyword>
<dbReference type="RefSeq" id="WP_211601794.1">
    <property type="nucleotide sequence ID" value="NZ_JAGSNF010000004.1"/>
</dbReference>
<protein>
    <submittedName>
        <fullName evidence="2">Uncharacterized protein</fullName>
    </submittedName>
</protein>
<proteinExistence type="predicted"/>
<comment type="caution">
    <text evidence="2">The sequence shown here is derived from an EMBL/GenBank/DDBJ whole genome shotgun (WGS) entry which is preliminary data.</text>
</comment>
<dbReference type="EMBL" id="JAGSNF010000004">
    <property type="protein sequence ID" value="MBR7742639.1"/>
    <property type="molecule type" value="Genomic_DNA"/>
</dbReference>
<reference evidence="2" key="1">
    <citation type="submission" date="2021-04" db="EMBL/GenBank/DDBJ databases">
        <title>Phycicoccus avicenniae sp. nov., a novel endophytic actinomycetes isolated from branch of Avicennia mariana.</title>
        <authorList>
            <person name="Tuo L."/>
        </authorList>
    </citation>
    <scope>NUCLEOTIDE SEQUENCE</scope>
    <source>
        <strain evidence="2">BSK3Z-2</strain>
    </source>
</reference>
<organism evidence="2 3">
    <name type="scientific">Phycicoccus avicenniae</name>
    <dbReference type="NCBI Taxonomy" id="2828860"/>
    <lineage>
        <taxon>Bacteria</taxon>
        <taxon>Bacillati</taxon>
        <taxon>Actinomycetota</taxon>
        <taxon>Actinomycetes</taxon>
        <taxon>Micrococcales</taxon>
        <taxon>Intrasporangiaceae</taxon>
        <taxon>Phycicoccus</taxon>
    </lineage>
</organism>
<keyword evidence="3" id="KW-1185">Reference proteome</keyword>
<sequence length="69" mass="7127">MTHSIAARYTSLARRLRERAESGQNGLEYLGMALVAGVVIAAIAGVVNNGSVTGVIQDAWNNILKGGGS</sequence>
<evidence type="ECO:0000256" key="1">
    <source>
        <dbReference type="SAM" id="Phobius"/>
    </source>
</evidence>
<feature type="transmembrane region" description="Helical" evidence="1">
    <location>
        <begin position="27"/>
        <end position="47"/>
    </location>
</feature>
<dbReference type="Proteomes" id="UP000677016">
    <property type="component" value="Unassembled WGS sequence"/>
</dbReference>